<dbReference type="AlphaFoldDB" id="A0A2T1F7Y9"/>
<proteinExistence type="predicted"/>
<evidence type="ECO:0000313" key="2">
    <source>
        <dbReference type="Proteomes" id="UP000238937"/>
    </source>
</evidence>
<reference evidence="1 2" key="1">
    <citation type="submission" date="2018-03" db="EMBL/GenBank/DDBJ databases">
        <title>The ancient ancestry and fast evolution of plastids.</title>
        <authorList>
            <person name="Moore K.R."/>
            <person name="Magnabosco C."/>
            <person name="Momper L."/>
            <person name="Gold D.A."/>
            <person name="Bosak T."/>
            <person name="Fournier G.P."/>
        </authorList>
    </citation>
    <scope>NUCLEOTIDE SEQUENCE [LARGE SCALE GENOMIC DNA]</scope>
    <source>
        <strain evidence="1 2">CCALA 037</strain>
    </source>
</reference>
<dbReference type="InterPro" id="IPR018775">
    <property type="entry name" value="RlaP"/>
</dbReference>
<dbReference type="PANTHER" id="PTHR34817:SF2">
    <property type="entry name" value="NUCLEOTIDYLTRANSFERASE"/>
    <property type="match status" value="1"/>
</dbReference>
<dbReference type="PANTHER" id="PTHR34817">
    <property type="entry name" value="NUCLEOTIDYLTRANSFERASE"/>
    <property type="match status" value="1"/>
</dbReference>
<sequence>MEIDRTVAVDIEPTITAQLQQLASTEQIIILYACESGSRAWGFPSPDSDYDVRFIYLRPLAWYLSIDDRPDTIDLPVNSLLDINGWDLRKALKLFKGSNSAIYEWIQSPIVYRAHSNLTQKLLNLADNYYSCRAGIHHYLNMTIGCYREHLQSDTVKLKKYFYALRPILAAKWIVTHRTFPPMVLSKLMELISDRQEIVTEIDRLLTIKKTANEATTIAAVPLLNEFIRSEIESCELAVKLIPKVDTNSTPLDLLFKQYALNSD</sequence>
<gene>
    <name evidence="1" type="ORF">C7B77_27685</name>
</gene>
<organism evidence="1 2">
    <name type="scientific">Chamaesiphon polymorphus CCALA 037</name>
    <dbReference type="NCBI Taxonomy" id="2107692"/>
    <lineage>
        <taxon>Bacteria</taxon>
        <taxon>Bacillati</taxon>
        <taxon>Cyanobacteriota</taxon>
        <taxon>Cyanophyceae</taxon>
        <taxon>Gomontiellales</taxon>
        <taxon>Chamaesiphonaceae</taxon>
        <taxon>Chamaesiphon</taxon>
    </lineage>
</organism>
<name>A0A2T1F7Y9_9CYAN</name>
<dbReference type="Proteomes" id="UP000238937">
    <property type="component" value="Unassembled WGS sequence"/>
</dbReference>
<comment type="caution">
    <text evidence="1">The sequence shown here is derived from an EMBL/GenBank/DDBJ whole genome shotgun (WGS) entry which is preliminary data.</text>
</comment>
<protein>
    <submittedName>
        <fullName evidence="1">Nucleotidyltransferase</fullName>
    </submittedName>
</protein>
<dbReference type="OrthoDB" id="9796845at2"/>
<accession>A0A2T1F7Y9</accession>
<keyword evidence="1" id="KW-0808">Transferase</keyword>
<keyword evidence="2" id="KW-1185">Reference proteome</keyword>
<dbReference type="Pfam" id="PF10127">
    <property type="entry name" value="RlaP"/>
    <property type="match status" value="1"/>
</dbReference>
<dbReference type="EMBL" id="PVWO01000646">
    <property type="protein sequence ID" value="PSB41117.1"/>
    <property type="molecule type" value="Genomic_DNA"/>
</dbReference>
<dbReference type="GO" id="GO:0016740">
    <property type="term" value="F:transferase activity"/>
    <property type="evidence" value="ECO:0007669"/>
    <property type="project" value="UniProtKB-KW"/>
</dbReference>
<dbReference type="RefSeq" id="WP_106312652.1">
    <property type="nucleotide sequence ID" value="NZ_PVWO01000646.1"/>
</dbReference>
<evidence type="ECO:0000313" key="1">
    <source>
        <dbReference type="EMBL" id="PSB41117.1"/>
    </source>
</evidence>